<dbReference type="EMBL" id="LR798296">
    <property type="protein sequence ID" value="CAB5222038.1"/>
    <property type="molecule type" value="Genomic_DNA"/>
</dbReference>
<protein>
    <submittedName>
        <fullName evidence="2">Uncharacterized protein</fullName>
    </submittedName>
</protein>
<proteinExistence type="predicted"/>
<gene>
    <name evidence="1" type="ORF">UFOVP128_37</name>
    <name evidence="2" type="ORF">UFOVP243_7</name>
</gene>
<organism evidence="2">
    <name type="scientific">uncultured Caudovirales phage</name>
    <dbReference type="NCBI Taxonomy" id="2100421"/>
    <lineage>
        <taxon>Viruses</taxon>
        <taxon>Duplodnaviria</taxon>
        <taxon>Heunggongvirae</taxon>
        <taxon>Uroviricota</taxon>
        <taxon>Caudoviricetes</taxon>
        <taxon>Peduoviridae</taxon>
        <taxon>Maltschvirus</taxon>
        <taxon>Maltschvirus maltsch</taxon>
    </lineage>
</organism>
<dbReference type="EMBL" id="LR796239">
    <property type="protein sequence ID" value="CAB4130868.1"/>
    <property type="molecule type" value="Genomic_DNA"/>
</dbReference>
<accession>A0A6J7WYU5</accession>
<evidence type="ECO:0000313" key="1">
    <source>
        <dbReference type="EMBL" id="CAB4130868.1"/>
    </source>
</evidence>
<name>A0A6J7WYU5_9CAUD</name>
<evidence type="ECO:0000313" key="2">
    <source>
        <dbReference type="EMBL" id="CAB5222038.1"/>
    </source>
</evidence>
<sequence length="52" mass="6103">MLSMIDVKELIVAKMDPLEFLDALDISFQELVDKFTDEIRDNWEDVIDSLNE</sequence>
<reference evidence="2" key="1">
    <citation type="submission" date="2020-05" db="EMBL/GenBank/DDBJ databases">
        <authorList>
            <person name="Chiriac C."/>
            <person name="Salcher M."/>
            <person name="Ghai R."/>
            <person name="Kavagutti S V."/>
        </authorList>
    </citation>
    <scope>NUCLEOTIDE SEQUENCE</scope>
</reference>